<dbReference type="GO" id="GO:0000160">
    <property type="term" value="P:phosphorelay signal transduction system"/>
    <property type="evidence" value="ECO:0007669"/>
    <property type="project" value="UniProtKB-KW"/>
</dbReference>
<evidence type="ECO:0000259" key="4">
    <source>
        <dbReference type="PROSITE" id="PS50045"/>
    </source>
</evidence>
<keyword evidence="2" id="KW-0067">ATP-binding</keyword>
<dbReference type="Pfam" id="PF00158">
    <property type="entry name" value="Sigma54_activat"/>
    <property type="match status" value="1"/>
</dbReference>
<protein>
    <submittedName>
        <fullName evidence="5">Nitrogen assimilation regulator</fullName>
    </submittedName>
</protein>
<dbReference type="PANTHER" id="PTHR32071:SF29">
    <property type="entry name" value="PHOSPHOGLYCERATE TRANSPORT SYSTEM TRANSCRIPTIONAL REGULATORY PROTEIN PGTA"/>
    <property type="match status" value="1"/>
</dbReference>
<keyword evidence="6" id="KW-1185">Reference proteome</keyword>
<evidence type="ECO:0000256" key="1">
    <source>
        <dbReference type="ARBA" id="ARBA00022741"/>
    </source>
</evidence>
<organism evidence="5 6">
    <name type="scientific">Neokomagataea tanensis</name>
    <dbReference type="NCBI Taxonomy" id="661191"/>
    <lineage>
        <taxon>Bacteria</taxon>
        <taxon>Pseudomonadati</taxon>
        <taxon>Pseudomonadota</taxon>
        <taxon>Alphaproteobacteria</taxon>
        <taxon>Acetobacterales</taxon>
        <taxon>Acetobacteraceae</taxon>
        <taxon>Neokomagataea</taxon>
    </lineage>
</organism>
<gene>
    <name evidence="5" type="ORF">D5366_08455</name>
</gene>
<dbReference type="Gene3D" id="1.10.10.60">
    <property type="entry name" value="Homeodomain-like"/>
    <property type="match status" value="1"/>
</dbReference>
<dbReference type="GO" id="GO:0006355">
    <property type="term" value="P:regulation of DNA-templated transcription"/>
    <property type="evidence" value="ECO:0007669"/>
    <property type="project" value="InterPro"/>
</dbReference>
<name>A0A4Y6V5B0_9PROT</name>
<dbReference type="PRINTS" id="PR01590">
    <property type="entry name" value="HTHFIS"/>
</dbReference>
<dbReference type="Gene3D" id="3.40.50.300">
    <property type="entry name" value="P-loop containing nucleotide triphosphate hydrolases"/>
    <property type="match status" value="1"/>
</dbReference>
<dbReference type="PANTHER" id="PTHR32071">
    <property type="entry name" value="TRANSCRIPTIONAL REGULATORY PROTEIN"/>
    <property type="match status" value="1"/>
</dbReference>
<dbReference type="EMBL" id="CP032485">
    <property type="protein sequence ID" value="QDH25239.1"/>
    <property type="molecule type" value="Genomic_DNA"/>
</dbReference>
<evidence type="ECO:0000313" key="5">
    <source>
        <dbReference type="EMBL" id="QDH25239.1"/>
    </source>
</evidence>
<evidence type="ECO:0000256" key="3">
    <source>
        <dbReference type="ARBA" id="ARBA00023012"/>
    </source>
</evidence>
<dbReference type="SUPFAM" id="SSF46689">
    <property type="entry name" value="Homeodomain-like"/>
    <property type="match status" value="1"/>
</dbReference>
<dbReference type="GO" id="GO:0005524">
    <property type="term" value="F:ATP binding"/>
    <property type="evidence" value="ECO:0007669"/>
    <property type="project" value="UniProtKB-KW"/>
</dbReference>
<evidence type="ECO:0000256" key="2">
    <source>
        <dbReference type="ARBA" id="ARBA00022840"/>
    </source>
</evidence>
<evidence type="ECO:0000313" key="6">
    <source>
        <dbReference type="Proteomes" id="UP000317214"/>
    </source>
</evidence>
<proteinExistence type="predicted"/>
<dbReference type="KEGG" id="ntn:D5366_08455"/>
<feature type="domain" description="Sigma-54 factor interaction" evidence="4">
    <location>
        <begin position="1"/>
        <end position="138"/>
    </location>
</feature>
<dbReference type="InterPro" id="IPR002197">
    <property type="entry name" value="HTH_Fis"/>
</dbReference>
<dbReference type="InterPro" id="IPR002078">
    <property type="entry name" value="Sigma_54_int"/>
</dbReference>
<dbReference type="GO" id="GO:0043565">
    <property type="term" value="F:sequence-specific DNA binding"/>
    <property type="evidence" value="ECO:0007669"/>
    <property type="project" value="InterPro"/>
</dbReference>
<dbReference type="Pfam" id="PF02954">
    <property type="entry name" value="HTH_8"/>
    <property type="match status" value="1"/>
</dbReference>
<dbReference type="RefSeq" id="WP_141493091.1">
    <property type="nucleotide sequence ID" value="NZ_CP032485.1"/>
</dbReference>
<keyword evidence="1" id="KW-0547">Nucleotide-binding</keyword>
<dbReference type="PROSITE" id="PS50045">
    <property type="entry name" value="SIGMA54_INTERACT_4"/>
    <property type="match status" value="1"/>
</dbReference>
<dbReference type="Proteomes" id="UP000317214">
    <property type="component" value="Chromosome"/>
</dbReference>
<dbReference type="InterPro" id="IPR009057">
    <property type="entry name" value="Homeodomain-like_sf"/>
</dbReference>
<keyword evidence="3" id="KW-0902">Two-component regulatory system</keyword>
<dbReference type="SUPFAM" id="SSF52540">
    <property type="entry name" value="P-loop containing nucleoside triphosphate hydrolases"/>
    <property type="match status" value="1"/>
</dbReference>
<accession>A0A4Y6V5B0</accession>
<sequence>MQQALRASVLTTEDPTMRPLFLYGATRLDRQDVARRLHIAGPRARSPFIVATLTATPRALRPVALFGDGANTPGWISEACGGTLLLDEIDCLWPDVQHHLIQRLHIEKASFRLLVGSRYDPTSLLRHGGLDDTFHAWLSRLGAVQRLGPERISAICRQGGTGEAQLRGVSRALERPLSDFFESGADHSDGDLHACVIAEVERPLIDKVLRRTGGNQIRAAAILGLNRNTLRKKIRDLDISVPKGNDD</sequence>
<dbReference type="AlphaFoldDB" id="A0A4Y6V5B0"/>
<dbReference type="InterPro" id="IPR027417">
    <property type="entry name" value="P-loop_NTPase"/>
</dbReference>
<dbReference type="OrthoDB" id="9802388at2"/>
<reference evidence="5 6" key="1">
    <citation type="submission" date="2018-09" db="EMBL/GenBank/DDBJ databases">
        <title>The complete genome sequence of Neokomagataea tanensis NBRC 106556(T).</title>
        <authorList>
            <person name="Chua K.-O."/>
            <person name="See-Too W.-S."/>
            <person name="Hong K.-W."/>
            <person name="Yin W.-F."/>
            <person name="Chan K.-G."/>
        </authorList>
    </citation>
    <scope>NUCLEOTIDE SEQUENCE [LARGE SCALE GENOMIC DNA]</scope>
    <source>
        <strain evidence="6">AH13 \ NBRC 106556</strain>
    </source>
</reference>